<feature type="region of interest" description="Disordered" evidence="1">
    <location>
        <begin position="57"/>
        <end position="93"/>
    </location>
</feature>
<evidence type="ECO:0000313" key="4">
    <source>
        <dbReference type="Proteomes" id="UP000319712"/>
    </source>
</evidence>
<dbReference type="RefSeq" id="WP_142987184.1">
    <property type="nucleotide sequence ID" value="NZ_FXTD01000008.1"/>
</dbReference>
<feature type="transmembrane region" description="Helical" evidence="2">
    <location>
        <begin position="544"/>
        <end position="563"/>
    </location>
</feature>
<dbReference type="PANTHER" id="PTHR35902">
    <property type="entry name" value="S-LAYER DOMAIN-LIKE PROTEIN-RELATED"/>
    <property type="match status" value="1"/>
</dbReference>
<name>A0A521E035_9EURY</name>
<dbReference type="Gene3D" id="2.60.40.10">
    <property type="entry name" value="Immunoglobulins"/>
    <property type="match status" value="2"/>
</dbReference>
<keyword evidence="2" id="KW-1133">Transmembrane helix</keyword>
<keyword evidence="2" id="KW-0472">Membrane</keyword>
<dbReference type="Proteomes" id="UP000319712">
    <property type="component" value="Unassembled WGS sequence"/>
</dbReference>
<evidence type="ECO:0000256" key="1">
    <source>
        <dbReference type="SAM" id="MobiDB-lite"/>
    </source>
</evidence>
<dbReference type="AlphaFoldDB" id="A0A521E035"/>
<gene>
    <name evidence="3" type="ORF">SAMN06264867_108190</name>
</gene>
<keyword evidence="2" id="KW-0812">Transmembrane</keyword>
<feature type="compositionally biased region" description="Polar residues" evidence="1">
    <location>
        <begin position="71"/>
        <end position="92"/>
    </location>
</feature>
<organism evidence="3 4">
    <name type="scientific">Halorubrum cibi</name>
    <dbReference type="NCBI Taxonomy" id="413815"/>
    <lineage>
        <taxon>Archaea</taxon>
        <taxon>Methanobacteriati</taxon>
        <taxon>Methanobacteriota</taxon>
        <taxon>Stenosarchaea group</taxon>
        <taxon>Halobacteria</taxon>
        <taxon>Halobacteriales</taxon>
        <taxon>Haloferacaceae</taxon>
        <taxon>Halorubrum</taxon>
    </lineage>
</organism>
<accession>A0A521E035</accession>
<evidence type="ECO:0000256" key="2">
    <source>
        <dbReference type="SAM" id="Phobius"/>
    </source>
</evidence>
<dbReference type="InterPro" id="IPR013783">
    <property type="entry name" value="Ig-like_fold"/>
</dbReference>
<keyword evidence="4" id="KW-1185">Reference proteome</keyword>
<dbReference type="EMBL" id="FXTD01000008">
    <property type="protein sequence ID" value="SMO77288.1"/>
    <property type="molecule type" value="Genomic_DNA"/>
</dbReference>
<protein>
    <submittedName>
        <fullName evidence="3">Uncharacterized conserved protein</fullName>
    </submittedName>
</protein>
<dbReference type="PANTHER" id="PTHR35902:SF3">
    <property type="entry name" value="NPCBM-ASSOCIATED, NEW3 DOMAIN OF ALPHA-GALACTOSIDASE"/>
    <property type="match status" value="1"/>
</dbReference>
<proteinExistence type="predicted"/>
<evidence type="ECO:0000313" key="3">
    <source>
        <dbReference type="EMBL" id="SMO77288.1"/>
    </source>
</evidence>
<dbReference type="OrthoDB" id="56770at2157"/>
<sequence>MNARSILVALVSVTLLTSGTAGLAVAATTGSGAGAAGGVGGAGSGVGAATASTTTLQQSGGLLRGSPDLAVSTSDPTLDPGRTNTLPLQITNDGDLDLGTAEARSVVTTARNVRVEADAEDTPLTVETGTLAIGAVTENKPGEAPIAVAVPQDVAEGTYTIDVEVKYSYTYQQSGGVTYDRERTLTTEVDVEVDDDARFEITNATTDAKVGEDGVVEAEVRNIGADGARDLTVAMASSSPQVTFGGTTSDTAQIDSLAPNETATVRYDVAFTPGASVREYVLDGSVTFETPEGYPRVDEDPSVGVTPRAEQRFSVADVEADLYVGEQGDLYGTVTNEGPDPARNVVVQFAEESPNVIPRESSVAVGTLAAGESGSFRLPIEVGGEAEPIERTSDVVVQYRNEENERRAYRDLELLYTVEPQRDQFGLAVETREIEAGGQVDLAVEVTNELDEPVTDVEARLFADSPLDSSNDEGFVSTLEPGESTTMTFDLSAESSGVTKTYPVSFDFRYDDADGDSQLSDTTRVPITVVEPEESSPLSGIGTLPLVLGVLVVLAVLGGGLYVTQRE</sequence>
<reference evidence="3 4" key="1">
    <citation type="submission" date="2017-05" db="EMBL/GenBank/DDBJ databases">
        <authorList>
            <person name="Varghese N."/>
            <person name="Submissions S."/>
        </authorList>
    </citation>
    <scope>NUCLEOTIDE SEQUENCE [LARGE SCALE GENOMIC DNA]</scope>
    <source>
        <strain evidence="3 4">DSM 19504</strain>
    </source>
</reference>